<dbReference type="Gene3D" id="2.120.10.30">
    <property type="entry name" value="TolB, C-terminal domain"/>
    <property type="match status" value="1"/>
</dbReference>
<dbReference type="EMBL" id="PYMH01000002">
    <property type="protein sequence ID" value="PSU35049.1"/>
    <property type="molecule type" value="Genomic_DNA"/>
</dbReference>
<dbReference type="PANTHER" id="PTHR19328:SF75">
    <property type="entry name" value="ALDOSE SUGAR DEHYDROGENASE YLII"/>
    <property type="match status" value="1"/>
</dbReference>
<reference evidence="2 3" key="1">
    <citation type="submission" date="2018-03" db="EMBL/GenBank/DDBJ databases">
        <title>Whole genome sequencing of Histamine producing bacteria.</title>
        <authorList>
            <person name="Butler K."/>
        </authorList>
    </citation>
    <scope>NUCLEOTIDE SEQUENCE [LARGE SCALE GENOMIC DNA]</scope>
    <source>
        <strain evidence="2 3">JCM 13586</strain>
    </source>
</reference>
<name>A0A2T3J1U2_9GAMM</name>
<dbReference type="Proteomes" id="UP000241222">
    <property type="component" value="Unassembled WGS sequence"/>
</dbReference>
<evidence type="ECO:0000313" key="3">
    <source>
        <dbReference type="Proteomes" id="UP000241222"/>
    </source>
</evidence>
<protein>
    <submittedName>
        <fullName evidence="2">Dehydrogenase</fullName>
    </submittedName>
</protein>
<feature type="domain" description="Glucose/Sorbosone dehydrogenase" evidence="1">
    <location>
        <begin position="59"/>
        <end position="385"/>
    </location>
</feature>
<organism evidence="2 3">
    <name type="scientific">Photobacterium lutimaris</name>
    <dbReference type="NCBI Taxonomy" id="388278"/>
    <lineage>
        <taxon>Bacteria</taxon>
        <taxon>Pseudomonadati</taxon>
        <taxon>Pseudomonadota</taxon>
        <taxon>Gammaproteobacteria</taxon>
        <taxon>Vibrionales</taxon>
        <taxon>Vibrionaceae</taxon>
        <taxon>Photobacterium</taxon>
    </lineage>
</organism>
<dbReference type="InterPro" id="IPR011042">
    <property type="entry name" value="6-blade_b-propeller_TolB-like"/>
</dbReference>
<dbReference type="InterPro" id="IPR011041">
    <property type="entry name" value="Quinoprot_gluc/sorb_DH_b-prop"/>
</dbReference>
<accession>A0A2T3J1U2</accession>
<evidence type="ECO:0000259" key="1">
    <source>
        <dbReference type="Pfam" id="PF07995"/>
    </source>
</evidence>
<evidence type="ECO:0000313" key="2">
    <source>
        <dbReference type="EMBL" id="PSU35049.1"/>
    </source>
</evidence>
<dbReference type="Pfam" id="PF07995">
    <property type="entry name" value="GSDH"/>
    <property type="match status" value="1"/>
</dbReference>
<dbReference type="AlphaFoldDB" id="A0A2T3J1U2"/>
<keyword evidence="3" id="KW-1185">Reference proteome</keyword>
<proteinExistence type="predicted"/>
<gene>
    <name evidence="2" type="ORF">C9I99_08275</name>
</gene>
<dbReference type="PANTHER" id="PTHR19328">
    <property type="entry name" value="HEDGEHOG-INTERACTING PROTEIN"/>
    <property type="match status" value="1"/>
</dbReference>
<dbReference type="InterPro" id="IPR012938">
    <property type="entry name" value="Glc/Sorbosone_DH"/>
</dbReference>
<dbReference type="SUPFAM" id="SSF50952">
    <property type="entry name" value="Soluble quinoprotein glucose dehydrogenase"/>
    <property type="match status" value="1"/>
</dbReference>
<comment type="caution">
    <text evidence="2">The sequence shown here is derived from an EMBL/GenBank/DDBJ whole genome shotgun (WGS) entry which is preliminary data.</text>
</comment>
<sequence length="392" mass="43082">MISDHILSTTVNSVFITLLCFIGLASAPKVLSAPAVALQGSSQGMDYVVEKITQTDGVPWGMVFTPDNLLLITYRDGTVRLINPDDGSVQEVSGQPAIREYGQGGLLDVAKLTAPDGNNAAQTWYYFTYSKAKDGQAATTLARAHLEGHRLTHWQDLLVTQSLSDASQHFGSRITFDDKGHVFFSIGDRTHRPNGQDLSSHAGSILRLNHDGSVPTDNPFVDTANALPEIWSYGHRNPQGLQFDPQTHRLWSNEHGPRGGDEINLITAGANYGWPDVSHGKEYWGPIAVGEATEKEGITSPLKVYIPSIAPGSLLLYRGPAFPNWQGHLFSGALKLRHLNRVNVTETGQLANEERLLEALDERIRALVLDYRGWIYFSADSGAIYRLRPQSQ</sequence>
<dbReference type="RefSeq" id="WP_107348370.1">
    <property type="nucleotide sequence ID" value="NZ_PYMH01000002.1"/>
</dbReference>
<dbReference type="OrthoDB" id="9770043at2"/>